<dbReference type="InterPro" id="IPR002182">
    <property type="entry name" value="NB-ARC"/>
</dbReference>
<dbReference type="SUPFAM" id="SSF47413">
    <property type="entry name" value="lambda repressor-like DNA-binding domains"/>
    <property type="match status" value="1"/>
</dbReference>
<dbReference type="SUPFAM" id="SSF52540">
    <property type="entry name" value="P-loop containing nucleoside triphosphate hydrolases"/>
    <property type="match status" value="1"/>
</dbReference>
<evidence type="ECO:0000313" key="2">
    <source>
        <dbReference type="EMBL" id="PRX51364.1"/>
    </source>
</evidence>
<dbReference type="EMBL" id="PVNH01000001">
    <property type="protein sequence ID" value="PRX51364.1"/>
    <property type="molecule type" value="Genomic_DNA"/>
</dbReference>
<name>A0A2T0M3N3_9PSEU</name>
<dbReference type="InterPro" id="IPR027417">
    <property type="entry name" value="P-loop_NTPase"/>
</dbReference>
<feature type="domain" description="HTH cro/C1-type" evidence="1">
    <location>
        <begin position="1"/>
        <end position="45"/>
    </location>
</feature>
<dbReference type="Gene3D" id="1.10.260.40">
    <property type="entry name" value="lambda repressor-like DNA-binding domains"/>
    <property type="match status" value="1"/>
</dbReference>
<reference evidence="2 3" key="1">
    <citation type="submission" date="2018-03" db="EMBL/GenBank/DDBJ databases">
        <title>Genomic Encyclopedia of Type Strains, Phase III (KMG-III): the genomes of soil and plant-associated and newly described type strains.</title>
        <authorList>
            <person name="Whitman W."/>
        </authorList>
    </citation>
    <scope>NUCLEOTIDE SEQUENCE [LARGE SCALE GENOMIC DNA]</scope>
    <source>
        <strain evidence="2 3">CGMCC 4.7125</strain>
    </source>
</reference>
<dbReference type="PROSITE" id="PS50943">
    <property type="entry name" value="HTH_CROC1"/>
    <property type="match status" value="1"/>
</dbReference>
<dbReference type="Pfam" id="PF13560">
    <property type="entry name" value="HTH_31"/>
    <property type="match status" value="1"/>
</dbReference>
<dbReference type="PANTHER" id="PTHR47691">
    <property type="entry name" value="REGULATOR-RELATED"/>
    <property type="match status" value="1"/>
</dbReference>
<protein>
    <submittedName>
        <fullName evidence="2">Helix-turn-helix protein</fullName>
    </submittedName>
</protein>
<keyword evidence="3" id="KW-1185">Reference proteome</keyword>
<dbReference type="Gene3D" id="3.40.50.300">
    <property type="entry name" value="P-loop containing nucleotide triphosphate hydrolases"/>
    <property type="match status" value="1"/>
</dbReference>
<accession>A0A2T0M3N3</accession>
<comment type="caution">
    <text evidence="2">The sequence shown here is derived from an EMBL/GenBank/DDBJ whole genome shotgun (WGS) entry which is preliminary data.</text>
</comment>
<dbReference type="AlphaFoldDB" id="A0A2T0M3N3"/>
<dbReference type="Pfam" id="PF00931">
    <property type="entry name" value="NB-ARC"/>
    <property type="match status" value="1"/>
</dbReference>
<dbReference type="PANTHER" id="PTHR47691:SF3">
    <property type="entry name" value="HTH-TYPE TRANSCRIPTIONAL REGULATOR RV0890C-RELATED"/>
    <property type="match status" value="1"/>
</dbReference>
<dbReference type="Proteomes" id="UP000238362">
    <property type="component" value="Unassembled WGS sequence"/>
</dbReference>
<sequence>MSLRELARRTHYSHSYLSKVENGVKSPTAELARRCDHALGMGGALMEAARRELPGTVTEPQPWPRPMQLPAGPVVFVGRSAELARMDRLLTEREIPAGSVPILTVEGPAGVGKTALALRWARQHLDDFDDGALFADLHGSDATRHPTDPGEVLDGFLRALGVRPDRIPDNTEQRESLFRSALAGRRMLVVLDDVASSDQVNPVLPGSADCHVLVTSRRRLTGLTVVSDAVSLTLGQLGRGESIDLMTAIIGEQRAAQDPAAVAAIIRRCSRLPLDLRVVAEHITALPQTPLAAFVDEWTAVNQRFPNSQRGHQNKLTE</sequence>
<dbReference type="GO" id="GO:0043531">
    <property type="term" value="F:ADP binding"/>
    <property type="evidence" value="ECO:0007669"/>
    <property type="project" value="InterPro"/>
</dbReference>
<proteinExistence type="predicted"/>
<evidence type="ECO:0000259" key="1">
    <source>
        <dbReference type="PROSITE" id="PS50943"/>
    </source>
</evidence>
<organism evidence="2 3">
    <name type="scientific">Prauserella shujinwangii</name>
    <dbReference type="NCBI Taxonomy" id="1453103"/>
    <lineage>
        <taxon>Bacteria</taxon>
        <taxon>Bacillati</taxon>
        <taxon>Actinomycetota</taxon>
        <taxon>Actinomycetes</taxon>
        <taxon>Pseudonocardiales</taxon>
        <taxon>Pseudonocardiaceae</taxon>
        <taxon>Prauserella</taxon>
    </lineage>
</organism>
<gene>
    <name evidence="2" type="ORF">B0I33_101518</name>
</gene>
<dbReference type="CDD" id="cd00093">
    <property type="entry name" value="HTH_XRE"/>
    <property type="match status" value="1"/>
</dbReference>
<evidence type="ECO:0000313" key="3">
    <source>
        <dbReference type="Proteomes" id="UP000238362"/>
    </source>
</evidence>
<dbReference type="GO" id="GO:0003677">
    <property type="term" value="F:DNA binding"/>
    <property type="evidence" value="ECO:0007669"/>
    <property type="project" value="InterPro"/>
</dbReference>
<dbReference type="InterPro" id="IPR010982">
    <property type="entry name" value="Lambda_DNA-bd_dom_sf"/>
</dbReference>
<dbReference type="InterPro" id="IPR001387">
    <property type="entry name" value="Cro/C1-type_HTH"/>
</dbReference>
<dbReference type="PRINTS" id="PR00364">
    <property type="entry name" value="DISEASERSIST"/>
</dbReference>